<dbReference type="SMART" id="SM00028">
    <property type="entry name" value="TPR"/>
    <property type="match status" value="6"/>
</dbReference>
<dbReference type="Pfam" id="PF07568">
    <property type="entry name" value="HisKA_2"/>
    <property type="match status" value="1"/>
</dbReference>
<protein>
    <recommendedName>
        <fullName evidence="2">histidine kinase</fullName>
        <ecNumber evidence="2">2.7.13.3</ecNumber>
    </recommendedName>
</protein>
<evidence type="ECO:0000259" key="9">
    <source>
        <dbReference type="SMART" id="SM00387"/>
    </source>
</evidence>
<dbReference type="SUPFAM" id="SSF48452">
    <property type="entry name" value="TPR-like"/>
    <property type="match status" value="2"/>
</dbReference>
<dbReference type="InterPro" id="IPR011495">
    <property type="entry name" value="Sig_transdc_His_kin_sub2_dim/P"/>
</dbReference>
<dbReference type="Gene3D" id="3.30.565.10">
    <property type="entry name" value="Histidine kinase-like ATPase, C-terminal domain"/>
    <property type="match status" value="1"/>
</dbReference>
<name>A0ABS0I2W0_9BACT</name>
<evidence type="ECO:0000256" key="2">
    <source>
        <dbReference type="ARBA" id="ARBA00012438"/>
    </source>
</evidence>
<evidence type="ECO:0000256" key="8">
    <source>
        <dbReference type="SAM" id="SignalP"/>
    </source>
</evidence>
<dbReference type="Gene3D" id="3.30.450.20">
    <property type="entry name" value="PAS domain"/>
    <property type="match status" value="1"/>
</dbReference>
<evidence type="ECO:0000256" key="5">
    <source>
        <dbReference type="ARBA" id="ARBA00022741"/>
    </source>
</evidence>
<evidence type="ECO:0000256" key="1">
    <source>
        <dbReference type="ARBA" id="ARBA00000085"/>
    </source>
</evidence>
<dbReference type="InterPro" id="IPR011990">
    <property type="entry name" value="TPR-like_helical_dom_sf"/>
</dbReference>
<keyword evidence="3" id="KW-0597">Phosphoprotein</keyword>
<feature type="domain" description="Histidine kinase/HSP90-like ATPase" evidence="9">
    <location>
        <begin position="655"/>
        <end position="753"/>
    </location>
</feature>
<comment type="catalytic activity">
    <reaction evidence="1">
        <text>ATP + protein L-histidine = ADP + protein N-phospho-L-histidine.</text>
        <dbReference type="EC" id="2.7.13.3"/>
    </reaction>
</comment>
<dbReference type="SMART" id="SM00387">
    <property type="entry name" value="HATPase_c"/>
    <property type="match status" value="1"/>
</dbReference>
<evidence type="ECO:0000313" key="10">
    <source>
        <dbReference type="EMBL" id="MBF9221292.1"/>
    </source>
</evidence>
<dbReference type="EC" id="2.7.13.3" evidence="2"/>
<evidence type="ECO:0000256" key="3">
    <source>
        <dbReference type="ARBA" id="ARBA00022553"/>
    </source>
</evidence>
<dbReference type="Gene3D" id="1.25.40.10">
    <property type="entry name" value="Tetratricopeptide repeat domain"/>
    <property type="match status" value="3"/>
</dbReference>
<keyword evidence="11" id="KW-1185">Reference proteome</keyword>
<keyword evidence="6 10" id="KW-0418">Kinase</keyword>
<reference evidence="10 11" key="1">
    <citation type="submission" date="2020-11" db="EMBL/GenBank/DDBJ databases">
        <authorList>
            <person name="Kim M.K."/>
        </authorList>
    </citation>
    <scope>NUCLEOTIDE SEQUENCE [LARGE SCALE GENOMIC DNA]</scope>
    <source>
        <strain evidence="10 11">BT662</strain>
    </source>
</reference>
<keyword evidence="7" id="KW-0067">ATP-binding</keyword>
<evidence type="ECO:0000256" key="4">
    <source>
        <dbReference type="ARBA" id="ARBA00022679"/>
    </source>
</evidence>
<dbReference type="InterPro" id="IPR019734">
    <property type="entry name" value="TPR_rpt"/>
</dbReference>
<accession>A0ABS0I2W0</accession>
<keyword evidence="5" id="KW-0547">Nucleotide-binding</keyword>
<sequence length="758" mass="84698">MNRAAAFLALLALLLAGPVRAEPLYPLLRPAQADSLRRQLWRTPPNATRLALLLALSQDLTAKNRGFGAPLDSALLYGQQALALSQRRRDARAQIGSWYALGNYWLACGQAARGARLLAQGLAASTRHHYRRLAADGSYYLSETYSSSAADIPRRIGGLQRAMGLYEAVHDGARAAYALKTIADLHMQQGQEGLARAELLQVLARYRAVGYRRLHYTHDLLGVANARLGDYNEALRYGLASIESARATADTANLNLFYYRVGNTYFILHQFDDALTYYNSARRRAERARDAGEVINAITLITEVLIAQHRTQDALNLAREALRQYPLHDRPALDSLNLLSICYLANKQFGPAEKHALQLISVLEANTTLADRRVLLLTAYLRAGQLYLAVRRYDRARRYATKAWAMRAEVSLKKKADMRLLLFKVDSAQGNFLAAIAQQQHYQLLRDSIFNERKSRQIASLQIQYDTQKKEQDMALLTKQNLVQRANLRQRETQRNASLVGAVLLALVLGLGYNRYRLRQHSNRLLESQRQEIFVQNQALEKVLTEKSGLLEEKEWMLKEIHHRVKNNLQIIGSLLRSQAVYLKDGPALAAVREGRNRVHSMALIHQKLYQSNQLTGVPMHAYVQEIVEHLLASFDCEGRVQTALAVAAVELDVALAVPLGLILNEAITNTLKYAFPAGRSGRLSIGLEAPAPGHYRLSIGDDGVGLPADFEPQQSRTLGLELIRGLSKQIGARLEVTSAHGVQIRLEFDQLVLAPRG</sequence>
<dbReference type="GO" id="GO:0016301">
    <property type="term" value="F:kinase activity"/>
    <property type="evidence" value="ECO:0007669"/>
    <property type="project" value="UniProtKB-KW"/>
</dbReference>
<dbReference type="PANTHER" id="PTHR41523:SF8">
    <property type="entry name" value="ETHYLENE RESPONSE SENSOR PROTEIN"/>
    <property type="match status" value="1"/>
</dbReference>
<dbReference type="RefSeq" id="WP_196292741.1">
    <property type="nucleotide sequence ID" value="NZ_JADQDM010000003.1"/>
</dbReference>
<dbReference type="InterPro" id="IPR036890">
    <property type="entry name" value="HATPase_C_sf"/>
</dbReference>
<organism evidence="10 11">
    <name type="scientific">Hymenobacter ruricola</name>
    <dbReference type="NCBI Taxonomy" id="2791023"/>
    <lineage>
        <taxon>Bacteria</taxon>
        <taxon>Pseudomonadati</taxon>
        <taxon>Bacteroidota</taxon>
        <taxon>Cytophagia</taxon>
        <taxon>Cytophagales</taxon>
        <taxon>Hymenobacteraceae</taxon>
        <taxon>Hymenobacter</taxon>
    </lineage>
</organism>
<dbReference type="Proteomes" id="UP000618931">
    <property type="component" value="Unassembled WGS sequence"/>
</dbReference>
<evidence type="ECO:0000256" key="6">
    <source>
        <dbReference type="ARBA" id="ARBA00022777"/>
    </source>
</evidence>
<proteinExistence type="predicted"/>
<dbReference type="EMBL" id="JADQDM010000003">
    <property type="protein sequence ID" value="MBF9221292.1"/>
    <property type="molecule type" value="Genomic_DNA"/>
</dbReference>
<keyword evidence="8" id="KW-0732">Signal</keyword>
<dbReference type="InterPro" id="IPR003594">
    <property type="entry name" value="HATPase_dom"/>
</dbReference>
<evidence type="ECO:0000256" key="7">
    <source>
        <dbReference type="ARBA" id="ARBA00022840"/>
    </source>
</evidence>
<comment type="caution">
    <text evidence="10">The sequence shown here is derived from an EMBL/GenBank/DDBJ whole genome shotgun (WGS) entry which is preliminary data.</text>
</comment>
<feature type="chain" id="PRO_5047485745" description="histidine kinase" evidence="8">
    <location>
        <begin position="22"/>
        <end position="758"/>
    </location>
</feature>
<dbReference type="PANTHER" id="PTHR41523">
    <property type="entry name" value="TWO-COMPONENT SYSTEM SENSOR PROTEIN"/>
    <property type="match status" value="1"/>
</dbReference>
<gene>
    <name evidence="10" type="ORF">I2H31_09260</name>
</gene>
<dbReference type="SUPFAM" id="SSF55874">
    <property type="entry name" value="ATPase domain of HSP90 chaperone/DNA topoisomerase II/histidine kinase"/>
    <property type="match status" value="1"/>
</dbReference>
<evidence type="ECO:0000313" key="11">
    <source>
        <dbReference type="Proteomes" id="UP000618931"/>
    </source>
</evidence>
<keyword evidence="4" id="KW-0808">Transferase</keyword>
<dbReference type="Pfam" id="PF13424">
    <property type="entry name" value="TPR_12"/>
    <property type="match status" value="1"/>
</dbReference>
<dbReference type="Pfam" id="PF02518">
    <property type="entry name" value="HATPase_c"/>
    <property type="match status" value="1"/>
</dbReference>
<feature type="signal peptide" evidence="8">
    <location>
        <begin position="1"/>
        <end position="21"/>
    </location>
</feature>